<organism evidence="2">
    <name type="scientific">Mimiviridae sp. ChoanoV1</name>
    <dbReference type="NCBI Taxonomy" id="2596887"/>
    <lineage>
        <taxon>Viruses</taxon>
        <taxon>Varidnaviria</taxon>
        <taxon>Bamfordvirae</taxon>
        <taxon>Nucleocytoviricota</taxon>
        <taxon>Megaviricetes</taxon>
        <taxon>Imitervirales</taxon>
        <taxon>Schizomimiviridae</taxon>
    </lineage>
</organism>
<keyword evidence="1" id="KW-1133">Transmembrane helix</keyword>
<proteinExistence type="predicted"/>
<keyword evidence="1" id="KW-0812">Transmembrane</keyword>
<feature type="transmembrane region" description="Helical" evidence="1">
    <location>
        <begin position="12"/>
        <end position="37"/>
    </location>
</feature>
<evidence type="ECO:0000256" key="1">
    <source>
        <dbReference type="SAM" id="Phobius"/>
    </source>
</evidence>
<name>A0A5B8IHW6_9VIRU</name>
<protein>
    <submittedName>
        <fullName evidence="2">Uncharacterized protein</fullName>
    </submittedName>
</protein>
<gene>
    <name evidence="2" type="ORF">4_15</name>
</gene>
<dbReference type="EMBL" id="MK250088">
    <property type="protein sequence ID" value="QDY52135.1"/>
    <property type="molecule type" value="Genomic_DNA"/>
</dbReference>
<sequence length="58" mass="6954">MSNNISNVTRSYAYNIPLFILLAFILAMFTFNILHAYRDRNDIIKHKVETEIQKKLFY</sequence>
<accession>A0A5B8IHW6</accession>
<reference evidence="2" key="1">
    <citation type="submission" date="2018-11" db="EMBL/GenBank/DDBJ databases">
        <title>A distinct lineage of giant viruses engineers rhodopsin photosystems in predatory marine eukaryotes.</title>
        <authorList>
            <person name="Needham D.M."/>
            <person name="Yoshizawa S."/>
            <person name="Hosaka T."/>
            <person name="Poirier C."/>
            <person name="Choi C.-J."/>
            <person name="Hehenberger E."/>
            <person name="Irwin N.A.T."/>
            <person name="Wilken S."/>
            <person name="Yung C.-M."/>
            <person name="Bachy C."/>
            <person name="Kurihara R."/>
            <person name="Nakajima Y."/>
            <person name="Kojima K."/>
            <person name="Kimura-Someya T."/>
            <person name="Leonard G."/>
            <person name="Malmstrom R.R."/>
            <person name="Mende D."/>
            <person name="Olson D.K."/>
            <person name="Sudo Y."/>
            <person name="Sudek S."/>
            <person name="Richards T.A."/>
            <person name="DeLong E.F."/>
            <person name="Keeling P.J."/>
            <person name="Santoro A.E."/>
            <person name="Shirouzu M."/>
            <person name="Iwasaki W."/>
            <person name="Worden A.Z."/>
        </authorList>
    </citation>
    <scope>NUCLEOTIDE SEQUENCE</scope>
</reference>
<keyword evidence="1" id="KW-0472">Membrane</keyword>
<evidence type="ECO:0000313" key="2">
    <source>
        <dbReference type="EMBL" id="QDY52135.1"/>
    </source>
</evidence>